<keyword evidence="2" id="KW-0313">Glucose metabolism</keyword>
<evidence type="ECO:0000256" key="1">
    <source>
        <dbReference type="ARBA" id="ARBA00005564"/>
    </source>
</evidence>
<dbReference type="PANTHER" id="PTHR30344:SF1">
    <property type="entry name" value="6-PHOSPHOGLUCONOLACTONASE"/>
    <property type="match status" value="1"/>
</dbReference>
<dbReference type="InterPro" id="IPR019405">
    <property type="entry name" value="Lactonase_7-beta_prop"/>
</dbReference>
<keyword evidence="5" id="KW-1185">Reference proteome</keyword>
<dbReference type="InterPro" id="IPR050282">
    <property type="entry name" value="Cycloisomerase_2"/>
</dbReference>
<dbReference type="SUPFAM" id="SSF51004">
    <property type="entry name" value="C-terminal (heme d1) domain of cytochrome cd1-nitrite reductase"/>
    <property type="match status" value="1"/>
</dbReference>
<evidence type="ECO:0000256" key="3">
    <source>
        <dbReference type="SAM" id="SignalP"/>
    </source>
</evidence>
<dbReference type="Gene3D" id="2.130.10.10">
    <property type="entry name" value="YVTN repeat-like/Quinoprotein amine dehydrogenase"/>
    <property type="match status" value="1"/>
</dbReference>
<comment type="caution">
    <text evidence="4">The sequence shown here is derived from an EMBL/GenBank/DDBJ whole genome shotgun (WGS) entry which is preliminary data.</text>
</comment>
<dbReference type="AlphaFoldDB" id="A0A928UWL1"/>
<dbReference type="InterPro" id="IPR011048">
    <property type="entry name" value="Haem_d1_sf"/>
</dbReference>
<dbReference type="GO" id="GO:0017057">
    <property type="term" value="F:6-phosphogluconolactonase activity"/>
    <property type="evidence" value="ECO:0007669"/>
    <property type="project" value="TreeGrafter"/>
</dbReference>
<feature type="signal peptide" evidence="3">
    <location>
        <begin position="1"/>
        <end position="25"/>
    </location>
</feature>
<protein>
    <submittedName>
        <fullName evidence="4">6-phosphogluconolactonase</fullName>
    </submittedName>
</protein>
<reference evidence="4" key="1">
    <citation type="submission" date="2018-02" db="EMBL/GenBank/DDBJ databases">
        <authorList>
            <person name="Vasarhelyi B.M."/>
            <person name="Deshmukh S."/>
            <person name="Balint B."/>
            <person name="Kukolya J."/>
        </authorList>
    </citation>
    <scope>NUCLEOTIDE SEQUENCE</scope>
    <source>
        <strain evidence="4">KB22</strain>
    </source>
</reference>
<evidence type="ECO:0000256" key="2">
    <source>
        <dbReference type="ARBA" id="ARBA00022526"/>
    </source>
</evidence>
<dbReference type="Pfam" id="PF10282">
    <property type="entry name" value="Lactonase"/>
    <property type="match status" value="1"/>
</dbReference>
<accession>A0A928UWL1</accession>
<comment type="similarity">
    <text evidence="1">Belongs to the cycloisomerase 2 family.</text>
</comment>
<sequence length="373" mass="40741">MLKSNSVRKSIAIFLFCCLSTMLYSQTQHLLVGTYTNSGKSEGIYTFEFDGQKGTATLSQATHSPNPSYLTISPNQQFAYAVNESGDKSTVSAFRYEAKTGALEFLNQVDSEGNDPCFLIADQHHVLVANYSGGTLAVFKILEDGSLDSASQVIKHTGKSIDPNGRQESAHVHQVKFTPDGKYVIATDLGEDKVYTYSYHPKSKDSILRWKSVYTTQAGSGPRHFAFSPNGKFVYLVHEFTGKIQTLSYKKGKLTFVEEINTVAPDFKGKVDAADIHISADGKFLYETNRGDANTISVFAIAANGSLQAVETVSTLGKGPRNFTIDPSGKFLLVANQSSDSIVIFNRDALTGKLTDSRNRIDCAVPVCLVFQN</sequence>
<gene>
    <name evidence="4" type="ORF">C4F49_00185</name>
</gene>
<dbReference type="PANTHER" id="PTHR30344">
    <property type="entry name" value="6-PHOSPHOGLUCONOLACTONASE-RELATED"/>
    <property type="match status" value="1"/>
</dbReference>
<name>A0A928UWL1_9SPHI</name>
<organism evidence="4 5">
    <name type="scientific">Sphingobacterium hungaricum</name>
    <dbReference type="NCBI Taxonomy" id="2082723"/>
    <lineage>
        <taxon>Bacteria</taxon>
        <taxon>Pseudomonadati</taxon>
        <taxon>Bacteroidota</taxon>
        <taxon>Sphingobacteriia</taxon>
        <taxon>Sphingobacteriales</taxon>
        <taxon>Sphingobacteriaceae</taxon>
        <taxon>Sphingobacterium</taxon>
    </lineage>
</organism>
<feature type="chain" id="PRO_5037186770" evidence="3">
    <location>
        <begin position="26"/>
        <end position="373"/>
    </location>
</feature>
<dbReference type="GO" id="GO:0006006">
    <property type="term" value="P:glucose metabolic process"/>
    <property type="evidence" value="ECO:0007669"/>
    <property type="project" value="UniProtKB-KW"/>
</dbReference>
<dbReference type="GO" id="GO:0005829">
    <property type="term" value="C:cytosol"/>
    <property type="evidence" value="ECO:0007669"/>
    <property type="project" value="TreeGrafter"/>
</dbReference>
<evidence type="ECO:0000313" key="5">
    <source>
        <dbReference type="Proteomes" id="UP000616201"/>
    </source>
</evidence>
<proteinExistence type="inferred from homology"/>
<keyword evidence="2" id="KW-0119">Carbohydrate metabolism</keyword>
<dbReference type="Proteomes" id="UP000616201">
    <property type="component" value="Unassembled WGS sequence"/>
</dbReference>
<evidence type="ECO:0000313" key="4">
    <source>
        <dbReference type="EMBL" id="MBE8712097.1"/>
    </source>
</evidence>
<keyword evidence="3" id="KW-0732">Signal</keyword>
<dbReference type="EMBL" id="PRDK01000001">
    <property type="protein sequence ID" value="MBE8712097.1"/>
    <property type="molecule type" value="Genomic_DNA"/>
</dbReference>
<dbReference type="InterPro" id="IPR015943">
    <property type="entry name" value="WD40/YVTN_repeat-like_dom_sf"/>
</dbReference>
<dbReference type="FunFam" id="2.130.10.10:FF:000306">
    <property type="entry name" value="3-carboxymuconate cyclase"/>
    <property type="match status" value="1"/>
</dbReference>